<organism evidence="1 2">
    <name type="scientific">Cyphomyrmex costatus</name>
    <dbReference type="NCBI Taxonomy" id="456900"/>
    <lineage>
        <taxon>Eukaryota</taxon>
        <taxon>Metazoa</taxon>
        <taxon>Ecdysozoa</taxon>
        <taxon>Arthropoda</taxon>
        <taxon>Hexapoda</taxon>
        <taxon>Insecta</taxon>
        <taxon>Pterygota</taxon>
        <taxon>Neoptera</taxon>
        <taxon>Endopterygota</taxon>
        <taxon>Hymenoptera</taxon>
        <taxon>Apocrita</taxon>
        <taxon>Aculeata</taxon>
        <taxon>Formicoidea</taxon>
        <taxon>Formicidae</taxon>
        <taxon>Myrmicinae</taxon>
        <taxon>Cyphomyrmex</taxon>
    </lineage>
</organism>
<accession>A0A151IKD8</accession>
<dbReference type="AlphaFoldDB" id="A0A151IKD8"/>
<proteinExistence type="predicted"/>
<evidence type="ECO:0008006" key="3">
    <source>
        <dbReference type="Google" id="ProtNLM"/>
    </source>
</evidence>
<evidence type="ECO:0000313" key="1">
    <source>
        <dbReference type="EMBL" id="KYN04789.1"/>
    </source>
</evidence>
<dbReference type="Proteomes" id="UP000078542">
    <property type="component" value="Unassembled WGS sequence"/>
</dbReference>
<reference evidence="1 2" key="1">
    <citation type="submission" date="2016-03" db="EMBL/GenBank/DDBJ databases">
        <title>Cyphomyrmex costatus WGS genome.</title>
        <authorList>
            <person name="Nygaard S."/>
            <person name="Hu H."/>
            <person name="Boomsma J."/>
            <person name="Zhang G."/>
        </authorList>
    </citation>
    <scope>NUCLEOTIDE SEQUENCE [LARGE SCALE GENOMIC DNA]</scope>
    <source>
        <strain evidence="1">MS0001</strain>
        <tissue evidence="1">Whole body</tissue>
    </source>
</reference>
<protein>
    <recommendedName>
        <fullName evidence="3">DUF4371 domain-containing protein</fullName>
    </recommendedName>
</protein>
<dbReference type="PANTHER" id="PTHR37162:SF1">
    <property type="entry name" value="BED-TYPE DOMAIN-CONTAINING PROTEIN"/>
    <property type="match status" value="1"/>
</dbReference>
<evidence type="ECO:0000313" key="2">
    <source>
        <dbReference type="Proteomes" id="UP000078542"/>
    </source>
</evidence>
<feature type="non-terminal residue" evidence="1">
    <location>
        <position position="1"/>
    </location>
</feature>
<name>A0A151IKD8_9HYME</name>
<keyword evidence="2" id="KW-1185">Reference proteome</keyword>
<dbReference type="PANTHER" id="PTHR37162">
    <property type="entry name" value="HAT FAMILY DIMERISATION DOMAINCONTAINING PROTEIN-RELATED"/>
    <property type="match status" value="1"/>
</dbReference>
<gene>
    <name evidence="1" type="ORF">ALC62_04334</name>
</gene>
<sequence length="401" mass="46075">WLAPHSDLNKAFCSICNSSFRCCRADIIKHSQIAKHIHEIKNKNENLDNVVSNVSHDDKVKRAEIKTFYTLEHLISLLKDICSDHKIVQDLSLGRSAKKIFLTFKEFFSLNGILLTNFVGMASDNASVMIERNNSFFSNLKSEVPGLIMLNCICHSFALIASKSCEKLPHSCENLIRGLLILHKCVVRLLSNWEVSKSYFILVVVEDRSKSAEDILTLLNNNSIKAYLLFLKYSLNYFNTFNALFQSRKILIHKLYTCSNQIINEIAQNFIIPKALNEIATLNVDDNENIKHLTNVYVGPECENFLTAESLEFVQQIKLKCLDFYKTALKEKKKRTNFLRNFPTLELLEAVLCLPYSNKQLATKSDEQGEKFHQQIMQMECRYKGKSLLSMISDFCWSIAE</sequence>
<dbReference type="EMBL" id="KQ977222">
    <property type="protein sequence ID" value="KYN04789.1"/>
    <property type="molecule type" value="Genomic_DNA"/>
</dbReference>